<evidence type="ECO:0000256" key="1">
    <source>
        <dbReference type="SAM" id="Coils"/>
    </source>
</evidence>
<accession>A0A6A7AAC3</accession>
<name>A0A6A7AAC3_9PLEO</name>
<evidence type="ECO:0000313" key="2">
    <source>
        <dbReference type="EMBL" id="KAF2829565.1"/>
    </source>
</evidence>
<evidence type="ECO:0000313" key="3">
    <source>
        <dbReference type="Proteomes" id="UP000799424"/>
    </source>
</evidence>
<feature type="coiled-coil region" evidence="1">
    <location>
        <begin position="23"/>
        <end position="74"/>
    </location>
</feature>
<reference evidence="2" key="1">
    <citation type="journal article" date="2020" name="Stud. Mycol.">
        <title>101 Dothideomycetes genomes: a test case for predicting lifestyles and emergence of pathogens.</title>
        <authorList>
            <person name="Haridas S."/>
            <person name="Albert R."/>
            <person name="Binder M."/>
            <person name="Bloem J."/>
            <person name="Labutti K."/>
            <person name="Salamov A."/>
            <person name="Andreopoulos B."/>
            <person name="Baker S."/>
            <person name="Barry K."/>
            <person name="Bills G."/>
            <person name="Bluhm B."/>
            <person name="Cannon C."/>
            <person name="Castanera R."/>
            <person name="Culley D."/>
            <person name="Daum C."/>
            <person name="Ezra D."/>
            <person name="Gonzalez J."/>
            <person name="Henrissat B."/>
            <person name="Kuo A."/>
            <person name="Liang C."/>
            <person name="Lipzen A."/>
            <person name="Lutzoni F."/>
            <person name="Magnuson J."/>
            <person name="Mondo S."/>
            <person name="Nolan M."/>
            <person name="Ohm R."/>
            <person name="Pangilinan J."/>
            <person name="Park H.-J."/>
            <person name="Ramirez L."/>
            <person name="Alfaro M."/>
            <person name="Sun H."/>
            <person name="Tritt A."/>
            <person name="Yoshinaga Y."/>
            <person name="Zwiers L.-H."/>
            <person name="Turgeon B."/>
            <person name="Goodwin S."/>
            <person name="Spatafora J."/>
            <person name="Crous P."/>
            <person name="Grigoriev I."/>
        </authorList>
    </citation>
    <scope>NUCLEOTIDE SEQUENCE</scope>
    <source>
        <strain evidence="2">CBS 113818</strain>
    </source>
</reference>
<sequence>MTASTPPPTPTRIAVPMGFSGQLKALQDAQNEQADRIAVLESENAELKASQSNIQELLARVDALEQQNLHLAARRRECVNHLLTLRPLHQAAANTMHLRTQDVQPDDLEGVLAVYSSSVTTTLNHQQRALGQLRSPGFGAPNPVPYPPGTQLMRPPPMHSQIPRAYDENGYCRAHQVPYWCRICGQ</sequence>
<keyword evidence="1" id="KW-0175">Coiled coil</keyword>
<organism evidence="2 3">
    <name type="scientific">Ophiobolus disseminans</name>
    <dbReference type="NCBI Taxonomy" id="1469910"/>
    <lineage>
        <taxon>Eukaryota</taxon>
        <taxon>Fungi</taxon>
        <taxon>Dikarya</taxon>
        <taxon>Ascomycota</taxon>
        <taxon>Pezizomycotina</taxon>
        <taxon>Dothideomycetes</taxon>
        <taxon>Pleosporomycetidae</taxon>
        <taxon>Pleosporales</taxon>
        <taxon>Pleosporineae</taxon>
        <taxon>Phaeosphaeriaceae</taxon>
        <taxon>Ophiobolus</taxon>
    </lineage>
</organism>
<dbReference type="AlphaFoldDB" id="A0A6A7AAC3"/>
<dbReference type="OrthoDB" id="3755687at2759"/>
<gene>
    <name evidence="2" type="ORF">CC86DRAFT_392625</name>
</gene>
<dbReference type="EMBL" id="MU006221">
    <property type="protein sequence ID" value="KAF2829565.1"/>
    <property type="molecule type" value="Genomic_DNA"/>
</dbReference>
<proteinExistence type="predicted"/>
<keyword evidence="3" id="KW-1185">Reference proteome</keyword>
<protein>
    <submittedName>
        <fullName evidence="2">Uncharacterized protein</fullName>
    </submittedName>
</protein>
<dbReference type="Proteomes" id="UP000799424">
    <property type="component" value="Unassembled WGS sequence"/>
</dbReference>